<feature type="transmembrane region" description="Helical" evidence="1">
    <location>
        <begin position="102"/>
        <end position="126"/>
    </location>
</feature>
<keyword evidence="1" id="KW-1133">Transmembrane helix</keyword>
<sequence>MRRRGGAGAHGLWTSGDGRLSREAWRWWLRFLLWSAVLFPLSWLGLDAWHRTLAPVVTGLLYALGFPFEVRSFELLGPYEIAFFLAMVLATRSASRAERWRAALIGVAGLVVVEIGIATLAIVVMLRESTGHPFPPAIVALRDGIAASYPWVVAPGAWIALLGQVLASRPRERSPGLR</sequence>
<dbReference type="EMBL" id="VBOY01000018">
    <property type="protein sequence ID" value="TMQ68054.1"/>
    <property type="molecule type" value="Genomic_DNA"/>
</dbReference>
<name>A0A538TWP8_UNCEI</name>
<keyword evidence="1" id="KW-0472">Membrane</keyword>
<dbReference type="AlphaFoldDB" id="A0A538TWP8"/>
<evidence type="ECO:0000313" key="2">
    <source>
        <dbReference type="EMBL" id="TMQ68054.1"/>
    </source>
</evidence>
<protein>
    <submittedName>
        <fullName evidence="2">Uncharacterized protein</fullName>
    </submittedName>
</protein>
<keyword evidence="1" id="KW-0812">Transmembrane</keyword>
<organism evidence="2 3">
    <name type="scientific">Eiseniibacteriota bacterium</name>
    <dbReference type="NCBI Taxonomy" id="2212470"/>
    <lineage>
        <taxon>Bacteria</taxon>
        <taxon>Candidatus Eiseniibacteriota</taxon>
    </lineage>
</organism>
<comment type="caution">
    <text evidence="2">The sequence shown here is derived from an EMBL/GenBank/DDBJ whole genome shotgun (WGS) entry which is preliminary data.</text>
</comment>
<feature type="transmembrane region" description="Helical" evidence="1">
    <location>
        <begin position="76"/>
        <end position="95"/>
    </location>
</feature>
<accession>A0A538TWP8</accession>
<proteinExistence type="predicted"/>
<dbReference type="Proteomes" id="UP000316609">
    <property type="component" value="Unassembled WGS sequence"/>
</dbReference>
<evidence type="ECO:0000313" key="3">
    <source>
        <dbReference type="Proteomes" id="UP000316609"/>
    </source>
</evidence>
<feature type="transmembrane region" description="Helical" evidence="1">
    <location>
        <begin position="27"/>
        <end position="46"/>
    </location>
</feature>
<gene>
    <name evidence="2" type="ORF">E6K78_02640</name>
</gene>
<reference evidence="2 3" key="1">
    <citation type="journal article" date="2019" name="Nat. Microbiol.">
        <title>Mediterranean grassland soil C-N compound turnover is dependent on rainfall and depth, and is mediated by genomically divergent microorganisms.</title>
        <authorList>
            <person name="Diamond S."/>
            <person name="Andeer P.F."/>
            <person name="Li Z."/>
            <person name="Crits-Christoph A."/>
            <person name="Burstein D."/>
            <person name="Anantharaman K."/>
            <person name="Lane K.R."/>
            <person name="Thomas B.C."/>
            <person name="Pan C."/>
            <person name="Northen T.R."/>
            <person name="Banfield J.F."/>
        </authorList>
    </citation>
    <scope>NUCLEOTIDE SEQUENCE [LARGE SCALE GENOMIC DNA]</scope>
    <source>
        <strain evidence="2">WS_8</strain>
    </source>
</reference>
<evidence type="ECO:0000256" key="1">
    <source>
        <dbReference type="SAM" id="Phobius"/>
    </source>
</evidence>
<feature type="transmembrane region" description="Helical" evidence="1">
    <location>
        <begin position="146"/>
        <end position="168"/>
    </location>
</feature>